<organism evidence="5 6">
    <name type="scientific">Kineosporia succinea</name>
    <dbReference type="NCBI Taxonomy" id="84632"/>
    <lineage>
        <taxon>Bacteria</taxon>
        <taxon>Bacillati</taxon>
        <taxon>Actinomycetota</taxon>
        <taxon>Actinomycetes</taxon>
        <taxon>Kineosporiales</taxon>
        <taxon>Kineosporiaceae</taxon>
        <taxon>Kineosporia</taxon>
    </lineage>
</organism>
<feature type="domain" description="Acyl-CoA thioesterase-like N-terminal HotDog" evidence="4">
    <location>
        <begin position="57"/>
        <end position="135"/>
    </location>
</feature>
<comment type="caution">
    <text evidence="5">The sequence shown here is derived from an EMBL/GenBank/DDBJ whole genome shotgun (WGS) entry which is preliminary data.</text>
</comment>
<reference evidence="5 6" key="1">
    <citation type="submission" date="2023-07" db="EMBL/GenBank/DDBJ databases">
        <title>Sequencing the genomes of 1000 actinobacteria strains.</title>
        <authorList>
            <person name="Klenk H.-P."/>
        </authorList>
    </citation>
    <scope>NUCLEOTIDE SEQUENCE [LARGE SCALE GENOMIC DNA]</scope>
    <source>
        <strain evidence="5 6">DSM 44388</strain>
    </source>
</reference>
<evidence type="ECO:0000259" key="4">
    <source>
        <dbReference type="Pfam" id="PF13622"/>
    </source>
</evidence>
<dbReference type="PANTHER" id="PTHR11066">
    <property type="entry name" value="ACYL-COA THIOESTERASE"/>
    <property type="match status" value="1"/>
</dbReference>
<feature type="domain" description="Acyl-CoA thioesterase 2 C-terminal" evidence="3">
    <location>
        <begin position="198"/>
        <end position="306"/>
    </location>
</feature>
<evidence type="ECO:0000256" key="1">
    <source>
        <dbReference type="ARBA" id="ARBA00006538"/>
    </source>
</evidence>
<dbReference type="RefSeq" id="WP_307244023.1">
    <property type="nucleotide sequence ID" value="NZ_JAUSQZ010000001.1"/>
</dbReference>
<dbReference type="CDD" id="cd03445">
    <property type="entry name" value="Thioesterase_II_repeat2"/>
    <property type="match status" value="1"/>
</dbReference>
<gene>
    <name evidence="5" type="ORF">J2S57_003421</name>
</gene>
<accession>A0ABT9P5C5</accession>
<keyword evidence="2 5" id="KW-0378">Hydrolase</keyword>
<dbReference type="SUPFAM" id="SSF54637">
    <property type="entry name" value="Thioesterase/thiol ester dehydrase-isomerase"/>
    <property type="match status" value="2"/>
</dbReference>
<dbReference type="InterPro" id="IPR025652">
    <property type="entry name" value="TesB_C"/>
</dbReference>
<evidence type="ECO:0000259" key="3">
    <source>
        <dbReference type="Pfam" id="PF02551"/>
    </source>
</evidence>
<evidence type="ECO:0000313" key="5">
    <source>
        <dbReference type="EMBL" id="MDP9827672.1"/>
    </source>
</evidence>
<dbReference type="Proteomes" id="UP001235712">
    <property type="component" value="Unassembled WGS sequence"/>
</dbReference>
<dbReference type="InterPro" id="IPR049449">
    <property type="entry name" value="TesB_ACOT8-like_N"/>
</dbReference>
<comment type="similarity">
    <text evidence="1">Belongs to the C/M/P thioester hydrolase family.</text>
</comment>
<name>A0ABT9P5C5_9ACTN</name>
<protein>
    <submittedName>
        <fullName evidence="5">Acyl-CoA thioesterase-2</fullName>
        <ecNumber evidence="5">3.1.2.-</ecNumber>
    </submittedName>
</protein>
<dbReference type="InterPro" id="IPR029069">
    <property type="entry name" value="HotDog_dom_sf"/>
</dbReference>
<dbReference type="PANTHER" id="PTHR11066:SF34">
    <property type="entry name" value="ACYL-COENZYME A THIOESTERASE 8"/>
    <property type="match status" value="1"/>
</dbReference>
<dbReference type="EC" id="3.1.2.-" evidence="5"/>
<evidence type="ECO:0000313" key="6">
    <source>
        <dbReference type="Proteomes" id="UP001235712"/>
    </source>
</evidence>
<sequence>MTSNDPARDALAAITGVDAGTSANPSVTVPIDALVSILDVEEAGDDRFLGHNYHAPNGRIFGGQVLAQALAAATKTVGDDRPPHSFHGYFLRPGDPSVPIELAVERLRDGRSFSARRVQAVQHGKPILSMIASFQIPSGGLDHQAPMPEVPRPHELPTIAERLAEAGHRLEDLGPLLRSQPFELRHVQNPLFLTPGPEKIAEQAVWIRPTSPLPAGDLLHAIVLAYVSDYTVLEPTLRAHGLAWATPGMKTASLDHAMWFHRPVSFDEWLLFVEESPSASGARGLGLARIYASDGTLLATVGQEGMFRVPE</sequence>
<evidence type="ECO:0000256" key="2">
    <source>
        <dbReference type="ARBA" id="ARBA00022801"/>
    </source>
</evidence>
<dbReference type="EMBL" id="JAUSQZ010000001">
    <property type="protein sequence ID" value="MDP9827672.1"/>
    <property type="molecule type" value="Genomic_DNA"/>
</dbReference>
<dbReference type="Pfam" id="PF02551">
    <property type="entry name" value="Acyl_CoA_thio"/>
    <property type="match status" value="1"/>
</dbReference>
<proteinExistence type="inferred from homology"/>
<dbReference type="InterPro" id="IPR042171">
    <property type="entry name" value="Acyl-CoA_hotdog"/>
</dbReference>
<dbReference type="GO" id="GO:0016787">
    <property type="term" value="F:hydrolase activity"/>
    <property type="evidence" value="ECO:0007669"/>
    <property type="project" value="UniProtKB-KW"/>
</dbReference>
<dbReference type="InterPro" id="IPR003703">
    <property type="entry name" value="Acyl_CoA_thio"/>
</dbReference>
<dbReference type="CDD" id="cd03444">
    <property type="entry name" value="Thioesterase_II_repeat1"/>
    <property type="match status" value="1"/>
</dbReference>
<dbReference type="Pfam" id="PF13622">
    <property type="entry name" value="4HBT_3"/>
    <property type="match status" value="1"/>
</dbReference>
<keyword evidence="6" id="KW-1185">Reference proteome</keyword>
<dbReference type="Gene3D" id="2.40.160.210">
    <property type="entry name" value="Acyl-CoA thioesterase, double hotdog domain"/>
    <property type="match status" value="1"/>
</dbReference>